<dbReference type="Proteomes" id="UP001293254">
    <property type="component" value="Unassembled WGS sequence"/>
</dbReference>
<evidence type="ECO:0000313" key="3">
    <source>
        <dbReference type="Proteomes" id="UP001293254"/>
    </source>
</evidence>
<protein>
    <recommendedName>
        <fullName evidence="1">Myb/SANT-like domain-containing protein</fullName>
    </recommendedName>
</protein>
<reference evidence="2" key="2">
    <citation type="journal article" date="2024" name="Plant">
        <title>Genomic evolution and insights into agronomic trait innovations of Sesamum species.</title>
        <authorList>
            <person name="Miao H."/>
            <person name="Wang L."/>
            <person name="Qu L."/>
            <person name="Liu H."/>
            <person name="Sun Y."/>
            <person name="Le M."/>
            <person name="Wang Q."/>
            <person name="Wei S."/>
            <person name="Zheng Y."/>
            <person name="Lin W."/>
            <person name="Duan Y."/>
            <person name="Cao H."/>
            <person name="Xiong S."/>
            <person name="Wang X."/>
            <person name="Wei L."/>
            <person name="Li C."/>
            <person name="Ma Q."/>
            <person name="Ju M."/>
            <person name="Zhao R."/>
            <person name="Li G."/>
            <person name="Mu C."/>
            <person name="Tian Q."/>
            <person name="Mei H."/>
            <person name="Zhang T."/>
            <person name="Gao T."/>
            <person name="Zhang H."/>
        </authorList>
    </citation>
    <scope>NUCLEOTIDE SEQUENCE</scope>
    <source>
        <strain evidence="2">3651</strain>
    </source>
</reference>
<dbReference type="Pfam" id="PF12776">
    <property type="entry name" value="Myb_DNA-bind_3"/>
    <property type="match status" value="1"/>
</dbReference>
<accession>A0AAE1YAY4</accession>
<dbReference type="PANTHER" id="PTHR46929">
    <property type="entry name" value="EXPRESSED PROTEIN"/>
    <property type="match status" value="1"/>
</dbReference>
<proteinExistence type="predicted"/>
<dbReference type="AlphaFoldDB" id="A0AAE1YAY4"/>
<dbReference type="InterPro" id="IPR024752">
    <property type="entry name" value="Myb/SANT-like_dom"/>
</dbReference>
<reference evidence="2" key="1">
    <citation type="submission" date="2020-06" db="EMBL/GenBank/DDBJ databases">
        <authorList>
            <person name="Li T."/>
            <person name="Hu X."/>
            <person name="Zhang T."/>
            <person name="Song X."/>
            <person name="Zhang H."/>
            <person name="Dai N."/>
            <person name="Sheng W."/>
            <person name="Hou X."/>
            <person name="Wei L."/>
        </authorList>
    </citation>
    <scope>NUCLEOTIDE SEQUENCE</scope>
    <source>
        <strain evidence="2">3651</strain>
        <tissue evidence="2">Leaf</tissue>
    </source>
</reference>
<dbReference type="PANTHER" id="PTHR46929:SF3">
    <property type="entry name" value="MYB_SANT-LIKE DOMAIN-CONTAINING PROTEIN"/>
    <property type="match status" value="1"/>
</dbReference>
<dbReference type="EMBL" id="JACGWO010000005">
    <property type="protein sequence ID" value="KAK4426689.1"/>
    <property type="molecule type" value="Genomic_DNA"/>
</dbReference>
<keyword evidence="3" id="KW-1185">Reference proteome</keyword>
<gene>
    <name evidence="2" type="ORF">Salat_1437600</name>
</gene>
<evidence type="ECO:0000259" key="1">
    <source>
        <dbReference type="Pfam" id="PF12776"/>
    </source>
</evidence>
<sequence>MVFQDGYYFQEKLFYSTKWSKAMEVTFVDSLVQHQQNGSFHRDRVNYHAVLCSIFDVNKEHVARHSYATGQNKLKKLKERHALFNWLLTVSGVFCNKVDRYVIADDVTWELIIKEHVLAKCYVNAYEDLYEKFCLLFGTDPPTYPCLAEEEEVDSIASFAVLPGWVDDYPPPPMNEIILANIGYLDDASIDSTSLWRFLEEYYASDDEEVESMVGIPGFGSPIKPCPAVPRLLPSQAMCPLSTLAHPHPMKSVNHPSMF</sequence>
<organism evidence="2 3">
    <name type="scientific">Sesamum alatum</name>
    <dbReference type="NCBI Taxonomy" id="300844"/>
    <lineage>
        <taxon>Eukaryota</taxon>
        <taxon>Viridiplantae</taxon>
        <taxon>Streptophyta</taxon>
        <taxon>Embryophyta</taxon>
        <taxon>Tracheophyta</taxon>
        <taxon>Spermatophyta</taxon>
        <taxon>Magnoliopsida</taxon>
        <taxon>eudicotyledons</taxon>
        <taxon>Gunneridae</taxon>
        <taxon>Pentapetalae</taxon>
        <taxon>asterids</taxon>
        <taxon>lamiids</taxon>
        <taxon>Lamiales</taxon>
        <taxon>Pedaliaceae</taxon>
        <taxon>Sesamum</taxon>
    </lineage>
</organism>
<name>A0AAE1YAY4_9LAMI</name>
<feature type="domain" description="Myb/SANT-like" evidence="1">
    <location>
        <begin position="18"/>
        <end position="110"/>
    </location>
</feature>
<evidence type="ECO:0000313" key="2">
    <source>
        <dbReference type="EMBL" id="KAK4426689.1"/>
    </source>
</evidence>
<comment type="caution">
    <text evidence="2">The sequence shown here is derived from an EMBL/GenBank/DDBJ whole genome shotgun (WGS) entry which is preliminary data.</text>
</comment>